<evidence type="ECO:0008006" key="4">
    <source>
        <dbReference type="Google" id="ProtNLM"/>
    </source>
</evidence>
<evidence type="ECO:0000313" key="3">
    <source>
        <dbReference type="Proteomes" id="UP000320216"/>
    </source>
</evidence>
<name>A0A5B8M761_9MICO</name>
<gene>
    <name evidence="2" type="ORF">FPZ11_16980</name>
</gene>
<dbReference type="EMBL" id="CP042305">
    <property type="protein sequence ID" value="QDZ16226.1"/>
    <property type="molecule type" value="Genomic_DNA"/>
</dbReference>
<keyword evidence="3" id="KW-1185">Reference proteome</keyword>
<dbReference type="KEGG" id="huw:FPZ11_16980"/>
<dbReference type="SUPFAM" id="SSF48230">
    <property type="entry name" value="Chondroitin AC/alginate lyase"/>
    <property type="match status" value="1"/>
</dbReference>
<reference evidence="2 3" key="1">
    <citation type="submission" date="2019-07" db="EMBL/GenBank/DDBJ databases">
        <title>Full genome sequence of Humibacter sp. WJ7-1.</title>
        <authorList>
            <person name="Im W.-T."/>
        </authorList>
    </citation>
    <scope>NUCLEOTIDE SEQUENCE [LARGE SCALE GENOMIC DNA]</scope>
    <source>
        <strain evidence="2 3">WJ7-1</strain>
    </source>
</reference>
<evidence type="ECO:0000256" key="1">
    <source>
        <dbReference type="SAM" id="MobiDB-lite"/>
    </source>
</evidence>
<dbReference type="Proteomes" id="UP000320216">
    <property type="component" value="Chromosome"/>
</dbReference>
<protein>
    <recommendedName>
        <fullName evidence="4">Heparinase</fullName>
    </recommendedName>
</protein>
<organism evidence="2 3">
    <name type="scientific">Humibacter ginsenosidimutans</name>
    <dbReference type="NCBI Taxonomy" id="2599293"/>
    <lineage>
        <taxon>Bacteria</taxon>
        <taxon>Bacillati</taxon>
        <taxon>Actinomycetota</taxon>
        <taxon>Actinomycetes</taxon>
        <taxon>Micrococcales</taxon>
        <taxon>Microbacteriaceae</taxon>
        <taxon>Humibacter</taxon>
    </lineage>
</organism>
<proteinExistence type="predicted"/>
<dbReference type="AlphaFoldDB" id="A0A5B8M761"/>
<evidence type="ECO:0000313" key="2">
    <source>
        <dbReference type="EMBL" id="QDZ16226.1"/>
    </source>
</evidence>
<accession>A0A5B8M761</accession>
<dbReference type="Gene3D" id="2.70.98.70">
    <property type="match status" value="1"/>
</dbReference>
<dbReference type="Gene3D" id="1.50.10.100">
    <property type="entry name" value="Chondroitin AC/alginate lyase"/>
    <property type="match status" value="1"/>
</dbReference>
<dbReference type="OrthoDB" id="9793856at2"/>
<feature type="region of interest" description="Disordered" evidence="1">
    <location>
        <begin position="1"/>
        <end position="41"/>
    </location>
</feature>
<dbReference type="RefSeq" id="WP_146322230.1">
    <property type="nucleotide sequence ID" value="NZ_CP042305.1"/>
</dbReference>
<sequence length="677" mass="73627">MTMPHRPADPEPSAPAAAAEPALSRVNAHAAPPSGTDVRHTEFRGPLFASWGERMRVDALLRALGSQSPERLRDRVGIPTASNRGAWSGFDAVTIEGITNAAVAERGEAWAEAKASDFARFVRDGDRITYETALEARQQRLTRAVVTAAVTDDPAWADEAADGVVLLCEQSTWSLPAHDDAHSRRGFVISDAASPYLDLIAGEIVAQLAVADRVLGERWDADWPGLRERLRHEAETRVFAPFETRDDFWWLGYWRDVNNWNPWILGNVLLAAVLLIDDAERVARIAARALDSLDRYVATLPEDGAIDEGVAYWWNGAVRMLECLDLVARATDGELDAAAIPVVAEVLRFPMRMQLGDDWYVNVADGWARSSGTEPWQVPFRWGSLLGDHQVVAWASGGRRPGRPVADVRSGLPRLLRALSDSAWRDVGPAPAPLPSAVWLPSVQVLVARATAGDPAGLALAAKGGTNDENHNHKDLGSFIVACDGRPLLVDVGKPTYTAQTFSEHRYEIRAMQSGWHNAPAPLGLEQGAGPDFHANVVRAPNDERPVTLELDLSDAYPLSHGDRWSRTFRPVSAARAEIIDTWSLAMGSPTGTSVHLVAAGSVRIDGAEAVVRDGAAGIRITTSHGIVPTSEVWELDDPELTRVWGDRLTRLTYDLPSEGTLTTIVEALGDDERNDA</sequence>
<dbReference type="InterPro" id="IPR008929">
    <property type="entry name" value="Chondroitin_lyas"/>
</dbReference>